<evidence type="ECO:0000256" key="10">
    <source>
        <dbReference type="ARBA" id="ARBA00022857"/>
    </source>
</evidence>
<keyword evidence="7" id="KW-0677">Repeat</keyword>
<keyword evidence="12" id="KW-0520">NAD</keyword>
<evidence type="ECO:0000256" key="5">
    <source>
        <dbReference type="ARBA" id="ARBA00022694"/>
    </source>
</evidence>
<proteinExistence type="inferred from homology"/>
<evidence type="ECO:0000256" key="1">
    <source>
        <dbReference type="ARBA" id="ARBA00001917"/>
    </source>
</evidence>
<keyword evidence="4" id="KW-0507">mRNA processing</keyword>
<comment type="catalytic activity">
    <reaction evidence="17">
        <text>5,6-dihydrouridine(47) in tRNA + NADP(+) = uridine(47) in tRNA + NADPH + H(+)</text>
        <dbReference type="Rhea" id="RHEA:53360"/>
        <dbReference type="Rhea" id="RHEA-COMP:13539"/>
        <dbReference type="Rhea" id="RHEA-COMP:13540"/>
        <dbReference type="ChEBI" id="CHEBI:15378"/>
        <dbReference type="ChEBI" id="CHEBI:57783"/>
        <dbReference type="ChEBI" id="CHEBI:58349"/>
        <dbReference type="ChEBI" id="CHEBI:65315"/>
        <dbReference type="ChEBI" id="CHEBI:74443"/>
        <dbReference type="EC" id="1.3.1.89"/>
    </reaction>
    <physiologicalReaction direction="right-to-left" evidence="17">
        <dbReference type="Rhea" id="RHEA:53362"/>
    </physiologicalReaction>
</comment>
<keyword evidence="3 19" id="KW-0288">FMN</keyword>
<evidence type="ECO:0000256" key="11">
    <source>
        <dbReference type="ARBA" id="ARBA00023002"/>
    </source>
</evidence>
<evidence type="ECO:0000256" key="6">
    <source>
        <dbReference type="ARBA" id="ARBA00022723"/>
    </source>
</evidence>
<dbReference type="GO" id="GO:0102265">
    <property type="term" value="F:tRNA-dihydrouridine47 synthase activity"/>
    <property type="evidence" value="ECO:0007669"/>
    <property type="project" value="UniProtKB-EC"/>
</dbReference>
<comment type="catalytic activity">
    <reaction evidence="14">
        <text>5,6-dihydrouridine(47) in tRNA + NAD(+) = uridine(47) in tRNA + NADH + H(+)</text>
        <dbReference type="Rhea" id="RHEA:53364"/>
        <dbReference type="Rhea" id="RHEA-COMP:13539"/>
        <dbReference type="Rhea" id="RHEA-COMP:13540"/>
        <dbReference type="ChEBI" id="CHEBI:15378"/>
        <dbReference type="ChEBI" id="CHEBI:57540"/>
        <dbReference type="ChEBI" id="CHEBI:57945"/>
        <dbReference type="ChEBI" id="CHEBI:65315"/>
        <dbReference type="ChEBI" id="CHEBI:74443"/>
        <dbReference type="EC" id="1.3.1.89"/>
    </reaction>
    <physiologicalReaction direction="right-to-left" evidence="14">
        <dbReference type="Rhea" id="RHEA:53366"/>
    </physiologicalReaction>
</comment>
<dbReference type="PROSITE" id="PS01136">
    <property type="entry name" value="UPF0034"/>
    <property type="match status" value="1"/>
</dbReference>
<evidence type="ECO:0000313" key="22">
    <source>
        <dbReference type="EMBL" id="KAL1116494.1"/>
    </source>
</evidence>
<dbReference type="GO" id="GO:0008270">
    <property type="term" value="F:zinc ion binding"/>
    <property type="evidence" value="ECO:0007669"/>
    <property type="project" value="UniProtKB-KW"/>
</dbReference>
<dbReference type="InterPro" id="IPR000571">
    <property type="entry name" value="Znf_CCCH"/>
</dbReference>
<dbReference type="AlphaFoldDB" id="A0ABD0YHE3"/>
<dbReference type="InterPro" id="IPR035587">
    <property type="entry name" value="DUS-like_FMN-bd"/>
</dbReference>
<evidence type="ECO:0000256" key="3">
    <source>
        <dbReference type="ARBA" id="ARBA00022643"/>
    </source>
</evidence>
<dbReference type="EC" id="1.3.1.-" evidence="19"/>
<dbReference type="EMBL" id="JBFDAA010000017">
    <property type="protein sequence ID" value="KAL1116494.1"/>
    <property type="molecule type" value="Genomic_DNA"/>
</dbReference>
<evidence type="ECO:0000256" key="14">
    <source>
        <dbReference type="ARBA" id="ARBA00048266"/>
    </source>
</evidence>
<dbReference type="Gene3D" id="3.20.20.70">
    <property type="entry name" value="Aldolase class I"/>
    <property type="match status" value="1"/>
</dbReference>
<evidence type="ECO:0000256" key="4">
    <source>
        <dbReference type="ARBA" id="ARBA00022664"/>
    </source>
</evidence>
<dbReference type="PANTHER" id="PTHR45846:SF1">
    <property type="entry name" value="TRNA-DIHYDROURIDINE(47) SYNTHASE [NAD(P)(+)]-LIKE"/>
    <property type="match status" value="1"/>
</dbReference>
<accession>A0ABD0YHE3</accession>
<protein>
    <recommendedName>
        <fullName evidence="19">tRNA-dihydrouridine(47) synthase [NAD(P)(+)]</fullName>
        <ecNumber evidence="19">1.3.1.-</ecNumber>
    </recommendedName>
    <alternativeName>
        <fullName evidence="19">tRNA-dihydrouridine synthase 3</fullName>
    </alternativeName>
</protein>
<evidence type="ECO:0000256" key="9">
    <source>
        <dbReference type="ARBA" id="ARBA00022833"/>
    </source>
</evidence>
<evidence type="ECO:0000256" key="19">
    <source>
        <dbReference type="RuleBase" id="RU291113"/>
    </source>
</evidence>
<dbReference type="SUPFAM" id="SSF51395">
    <property type="entry name" value="FMN-linked oxidoreductases"/>
    <property type="match status" value="1"/>
</dbReference>
<comment type="catalytic activity">
    <reaction evidence="16">
        <text>a 5,6-dihydrouridine in mRNA + NADP(+) = a uridine in mRNA + NADPH + H(+)</text>
        <dbReference type="Rhea" id="RHEA:69855"/>
        <dbReference type="Rhea" id="RHEA-COMP:14658"/>
        <dbReference type="Rhea" id="RHEA-COMP:17789"/>
        <dbReference type="ChEBI" id="CHEBI:15378"/>
        <dbReference type="ChEBI" id="CHEBI:57783"/>
        <dbReference type="ChEBI" id="CHEBI:58349"/>
        <dbReference type="ChEBI" id="CHEBI:65315"/>
        <dbReference type="ChEBI" id="CHEBI:74443"/>
    </reaction>
    <physiologicalReaction direction="right-to-left" evidence="16">
        <dbReference type="Rhea" id="RHEA:69857"/>
    </physiologicalReaction>
</comment>
<evidence type="ECO:0000256" key="20">
    <source>
        <dbReference type="SAM" id="MobiDB-lite"/>
    </source>
</evidence>
<evidence type="ECO:0000256" key="15">
    <source>
        <dbReference type="ARBA" id="ARBA00048342"/>
    </source>
</evidence>
<dbReference type="CDD" id="cd02801">
    <property type="entry name" value="DUS_like_FMN"/>
    <property type="match status" value="1"/>
</dbReference>
<dbReference type="GO" id="GO:0050660">
    <property type="term" value="F:flavin adenine dinucleotide binding"/>
    <property type="evidence" value="ECO:0007669"/>
    <property type="project" value="UniProtKB-UniRule"/>
</dbReference>
<feature type="zinc finger region" description="C3H1-type" evidence="18">
    <location>
        <begin position="104"/>
        <end position="129"/>
    </location>
</feature>
<evidence type="ECO:0000256" key="17">
    <source>
        <dbReference type="ARBA" id="ARBA00049513"/>
    </source>
</evidence>
<keyword evidence="10" id="KW-0521">NADP</keyword>
<evidence type="ECO:0000256" key="2">
    <source>
        <dbReference type="ARBA" id="ARBA00022630"/>
    </source>
</evidence>
<keyword evidence="2 19" id="KW-0285">Flavoprotein</keyword>
<evidence type="ECO:0000259" key="21">
    <source>
        <dbReference type="PROSITE" id="PS50103"/>
    </source>
</evidence>
<keyword evidence="11 19" id="KW-0560">Oxidoreductase</keyword>
<dbReference type="FunFam" id="3.20.20.70:FF:000067">
    <property type="entry name" value="tRNA-dihydrouridine(47) synthase [NAD(P)(+)]"/>
    <property type="match status" value="1"/>
</dbReference>
<dbReference type="Proteomes" id="UP001558652">
    <property type="component" value="Unassembled WGS sequence"/>
</dbReference>
<evidence type="ECO:0000256" key="7">
    <source>
        <dbReference type="ARBA" id="ARBA00022737"/>
    </source>
</evidence>
<dbReference type="PANTHER" id="PTHR45846">
    <property type="entry name" value="TRNA-DIHYDROURIDINE(47) SYNTHASE [NAD(P)(+)]-LIKE"/>
    <property type="match status" value="1"/>
</dbReference>
<dbReference type="InterPro" id="IPR013785">
    <property type="entry name" value="Aldolase_TIM"/>
</dbReference>
<sequence length="560" mass="64068">MLRYVIRDHVRSLTIECVSENDKRKLNDPNGSEEVPKRQRTEQQCQNKARGLTYRVSKLDEFCPHLIDRIVGGEEKRCATVPACPFLHDVAEYAKRKQADIGETCYIYRTKGHCPRGITCRFGKDHLTEDGHNLIDEDVKRRWEEDRGNRATLNQLQKDVQHLLRKRKYDFEKAAHAVRLAERRIRAERGPDDSDSDRVKLRPEEIKKIDWSNKLYLSPLTTVGNLPFRRICKEFGADVTCGEMAMAHSLLKGQPQEWALVKKHASESIFGVQICGKNEHVMARCAQVLQENAEIDFIDINLGCPIDWVYEQGSGSGLLRRQRILKSVVNSMVGLMEVPLTVKTRTGVSCSKSVARELMPMFRDAGVSLITVHGRSREQRYTRSADWGYIEECAAAASPVPVFGNGDILSYVDYEAALAKCPTVSGAMIGRGALIKPWIFTEIKERRHIDMTSRERLDMLTKYANYGLEHWGSDTKGVETTRRFMLEWLSFLHRYVPVGLLVRPPQAINQRPPFYRGRDELETMMASANCKDWVKISEMLLGRVPDGFTFLPKHKANAWK</sequence>
<dbReference type="PROSITE" id="PS50103">
    <property type="entry name" value="ZF_C3H1"/>
    <property type="match status" value="1"/>
</dbReference>
<evidence type="ECO:0000256" key="16">
    <source>
        <dbReference type="ARBA" id="ARBA00049447"/>
    </source>
</evidence>
<gene>
    <name evidence="22" type="ORF">AAG570_004966</name>
</gene>
<keyword evidence="9 18" id="KW-0862">Zinc</keyword>
<evidence type="ECO:0000256" key="12">
    <source>
        <dbReference type="ARBA" id="ARBA00023027"/>
    </source>
</evidence>
<dbReference type="InterPro" id="IPR018517">
    <property type="entry name" value="tRNA_hU_synthase_CS"/>
</dbReference>
<comment type="catalytic activity">
    <reaction evidence="15">
        <text>a 5,6-dihydrouridine in mRNA + NAD(+) = a uridine in mRNA + NADH + H(+)</text>
        <dbReference type="Rhea" id="RHEA:69851"/>
        <dbReference type="Rhea" id="RHEA-COMP:14658"/>
        <dbReference type="Rhea" id="RHEA-COMP:17789"/>
        <dbReference type="ChEBI" id="CHEBI:15378"/>
        <dbReference type="ChEBI" id="CHEBI:57540"/>
        <dbReference type="ChEBI" id="CHEBI:57945"/>
        <dbReference type="ChEBI" id="CHEBI:65315"/>
        <dbReference type="ChEBI" id="CHEBI:74443"/>
    </reaction>
    <physiologicalReaction direction="right-to-left" evidence="15">
        <dbReference type="Rhea" id="RHEA:69853"/>
    </physiologicalReaction>
</comment>
<comment type="cofactor">
    <cofactor evidence="1 19">
        <name>FMN</name>
        <dbReference type="ChEBI" id="CHEBI:58210"/>
    </cofactor>
</comment>
<keyword evidence="23" id="KW-1185">Reference proteome</keyword>
<evidence type="ECO:0000256" key="8">
    <source>
        <dbReference type="ARBA" id="ARBA00022771"/>
    </source>
</evidence>
<reference evidence="22 23" key="1">
    <citation type="submission" date="2024-07" db="EMBL/GenBank/DDBJ databases">
        <title>Chromosome-level genome assembly of the water stick insect Ranatra chinensis (Heteroptera: Nepidae).</title>
        <authorList>
            <person name="Liu X."/>
        </authorList>
    </citation>
    <scope>NUCLEOTIDE SEQUENCE [LARGE SCALE GENOMIC DNA]</scope>
    <source>
        <strain evidence="22">Cailab_2021Rc</strain>
        <tissue evidence="22">Muscle</tissue>
    </source>
</reference>
<name>A0ABD0YHE3_9HEMI</name>
<comment type="caution">
    <text evidence="22">The sequence shown here is derived from an EMBL/GenBank/DDBJ whole genome shotgun (WGS) entry which is preliminary data.</text>
</comment>
<dbReference type="GO" id="GO:0006397">
    <property type="term" value="P:mRNA processing"/>
    <property type="evidence" value="ECO:0007669"/>
    <property type="project" value="UniProtKB-KW"/>
</dbReference>
<evidence type="ECO:0000256" key="18">
    <source>
        <dbReference type="PROSITE-ProRule" id="PRU00723"/>
    </source>
</evidence>
<comment type="function">
    <text evidence="13">Catalyzes the synthesis of dihydrouridine, a modified base, in various RNAs, such as tRNAs, mRNAs and some long non-coding RNAs (lncRNAs). Mainly modifies the uridine in position 47 (U47) in the D-loop of most cytoplasmic tRNAs. Also able to mediate the formation of dihydrouridine in some mRNAs, thereby regulating their translation.</text>
</comment>
<keyword evidence="5 19" id="KW-0819">tRNA processing</keyword>
<comment type="similarity">
    <text evidence="19">Belongs to the dus family. Dus3 subfamily.</text>
</comment>
<keyword evidence="6 18" id="KW-0479">Metal-binding</keyword>
<feature type="region of interest" description="Disordered" evidence="20">
    <location>
        <begin position="24"/>
        <end position="46"/>
    </location>
</feature>
<evidence type="ECO:0000256" key="13">
    <source>
        <dbReference type="ARBA" id="ARBA00045365"/>
    </source>
</evidence>
<evidence type="ECO:0000313" key="23">
    <source>
        <dbReference type="Proteomes" id="UP001558652"/>
    </source>
</evidence>
<keyword evidence="8 18" id="KW-0863">Zinc-finger</keyword>
<feature type="domain" description="C3H1-type" evidence="21">
    <location>
        <begin position="104"/>
        <end position="129"/>
    </location>
</feature>
<dbReference type="Pfam" id="PF01207">
    <property type="entry name" value="Dus"/>
    <property type="match status" value="1"/>
</dbReference>
<organism evidence="22 23">
    <name type="scientific">Ranatra chinensis</name>
    <dbReference type="NCBI Taxonomy" id="642074"/>
    <lineage>
        <taxon>Eukaryota</taxon>
        <taxon>Metazoa</taxon>
        <taxon>Ecdysozoa</taxon>
        <taxon>Arthropoda</taxon>
        <taxon>Hexapoda</taxon>
        <taxon>Insecta</taxon>
        <taxon>Pterygota</taxon>
        <taxon>Neoptera</taxon>
        <taxon>Paraneoptera</taxon>
        <taxon>Hemiptera</taxon>
        <taxon>Heteroptera</taxon>
        <taxon>Panheteroptera</taxon>
        <taxon>Nepomorpha</taxon>
        <taxon>Nepidae</taxon>
        <taxon>Ranatrinae</taxon>
        <taxon>Ranatra</taxon>
    </lineage>
</organism>